<protein>
    <submittedName>
        <fullName evidence="2">Uncharacterized protein</fullName>
    </submittedName>
</protein>
<keyword evidence="3" id="KW-1185">Reference proteome</keyword>
<name>R4YQJ3_OLEAN</name>
<feature type="coiled-coil region" evidence="1">
    <location>
        <begin position="6"/>
        <end position="40"/>
    </location>
</feature>
<dbReference type="EMBL" id="FO203512">
    <property type="protein sequence ID" value="CCK75503.1"/>
    <property type="molecule type" value="Genomic_DNA"/>
</dbReference>
<gene>
    <name evidence="2" type="ORF">OLEAN_C13270</name>
</gene>
<keyword evidence="1" id="KW-0175">Coiled coil</keyword>
<evidence type="ECO:0000313" key="3">
    <source>
        <dbReference type="Proteomes" id="UP000032749"/>
    </source>
</evidence>
<evidence type="ECO:0000256" key="1">
    <source>
        <dbReference type="SAM" id="Coils"/>
    </source>
</evidence>
<sequence length="70" mass="8020">MNDISRQRLKRTLSSVLINIDDMQSELAIVRAQCKLLQEEMRAIRVNSKRNRIHSIPSVCSHAEKSENSA</sequence>
<dbReference type="Proteomes" id="UP000032749">
    <property type="component" value="Chromosome"/>
</dbReference>
<reference evidence="2 3" key="1">
    <citation type="journal article" date="2013" name="Nat. Commun.">
        <title>Genome sequence and functional genomic analysis of the oil-degrading bacterium Oleispira antarctica.</title>
        <authorList>
            <person name="Kube M."/>
            <person name="Chernikova T.N."/>
            <person name="Al-Ramahi Y."/>
            <person name="Beloqui A."/>
            <person name="Lopez-Cortez N."/>
            <person name="Guazzaroni M.E."/>
            <person name="Heipieper H.J."/>
            <person name="Klages S."/>
            <person name="Kotsyurbenko O.R."/>
            <person name="Langer I."/>
            <person name="Nechitaylo T.Y."/>
            <person name="Lunsdorf H."/>
            <person name="Fernandez M."/>
            <person name="Juarez S."/>
            <person name="Ciordia S."/>
            <person name="Singer A."/>
            <person name="Kagan O."/>
            <person name="Egorova O."/>
            <person name="Petit P.A."/>
            <person name="Stogios P."/>
            <person name="Kim Y."/>
            <person name="Tchigvintsev A."/>
            <person name="Flick R."/>
            <person name="Denaro R."/>
            <person name="Genovese M."/>
            <person name="Albar J.P."/>
            <person name="Reva O.N."/>
            <person name="Martinez-Gomariz M."/>
            <person name="Tran H."/>
            <person name="Ferrer M."/>
            <person name="Savchenko A."/>
            <person name="Yakunin A.F."/>
            <person name="Yakimov M.M."/>
            <person name="Golyshina O.V."/>
            <person name="Reinhardt R."/>
            <person name="Golyshin P.N."/>
        </authorList>
    </citation>
    <scope>NUCLEOTIDE SEQUENCE [LARGE SCALE GENOMIC DNA]</scope>
</reference>
<dbReference type="HOGENOM" id="CLU_2753930_0_0_6"/>
<dbReference type="AlphaFoldDB" id="R4YQJ3"/>
<evidence type="ECO:0000313" key="2">
    <source>
        <dbReference type="EMBL" id="CCK75503.1"/>
    </source>
</evidence>
<dbReference type="KEGG" id="oai:OLEAN_C13270"/>
<dbReference type="STRING" id="698738.OLEAN_C13270"/>
<organism evidence="2 3">
    <name type="scientific">Oleispira antarctica RB-8</name>
    <dbReference type="NCBI Taxonomy" id="698738"/>
    <lineage>
        <taxon>Bacteria</taxon>
        <taxon>Pseudomonadati</taxon>
        <taxon>Pseudomonadota</taxon>
        <taxon>Gammaproteobacteria</taxon>
        <taxon>Oceanospirillales</taxon>
        <taxon>Oceanospirillaceae</taxon>
        <taxon>Oleispira</taxon>
    </lineage>
</organism>
<accession>R4YQJ3</accession>
<proteinExistence type="predicted"/>